<gene>
    <name evidence="1" type="ORF">HNQ40_002982</name>
</gene>
<dbReference type="InterPro" id="IPR008257">
    <property type="entry name" value="Pept_M19"/>
</dbReference>
<dbReference type="GO" id="GO:0006508">
    <property type="term" value="P:proteolysis"/>
    <property type="evidence" value="ECO:0007669"/>
    <property type="project" value="InterPro"/>
</dbReference>
<organism evidence="1 2">
    <name type="scientific">Algisphaera agarilytica</name>
    <dbReference type="NCBI Taxonomy" id="1385975"/>
    <lineage>
        <taxon>Bacteria</taxon>
        <taxon>Pseudomonadati</taxon>
        <taxon>Planctomycetota</taxon>
        <taxon>Phycisphaerae</taxon>
        <taxon>Phycisphaerales</taxon>
        <taxon>Phycisphaeraceae</taxon>
        <taxon>Algisphaera</taxon>
    </lineage>
</organism>
<evidence type="ECO:0000313" key="1">
    <source>
        <dbReference type="EMBL" id="MBB6431176.1"/>
    </source>
</evidence>
<dbReference type="PANTHER" id="PTHR10443">
    <property type="entry name" value="MICROSOMAL DIPEPTIDASE"/>
    <property type="match status" value="1"/>
</dbReference>
<comment type="caution">
    <text evidence="1">The sequence shown here is derived from an EMBL/GenBank/DDBJ whole genome shotgun (WGS) entry which is preliminary data.</text>
</comment>
<dbReference type="EMBL" id="JACHGY010000001">
    <property type="protein sequence ID" value="MBB6431176.1"/>
    <property type="molecule type" value="Genomic_DNA"/>
</dbReference>
<dbReference type="SUPFAM" id="SSF51556">
    <property type="entry name" value="Metallo-dependent hydrolases"/>
    <property type="match status" value="1"/>
</dbReference>
<dbReference type="InterPro" id="IPR032466">
    <property type="entry name" value="Metal_Hydrolase"/>
</dbReference>
<keyword evidence="1" id="KW-0645">Protease</keyword>
<reference evidence="1 2" key="1">
    <citation type="submission" date="2020-08" db="EMBL/GenBank/DDBJ databases">
        <title>Genomic Encyclopedia of Type Strains, Phase IV (KMG-IV): sequencing the most valuable type-strain genomes for metagenomic binning, comparative biology and taxonomic classification.</title>
        <authorList>
            <person name="Goeker M."/>
        </authorList>
    </citation>
    <scope>NUCLEOTIDE SEQUENCE [LARGE SCALE GENOMIC DNA]</scope>
    <source>
        <strain evidence="1 2">DSM 103725</strain>
    </source>
</reference>
<dbReference type="GO" id="GO:0070573">
    <property type="term" value="F:metallodipeptidase activity"/>
    <property type="evidence" value="ECO:0007669"/>
    <property type="project" value="InterPro"/>
</dbReference>
<name>A0A7X0LM13_9BACT</name>
<evidence type="ECO:0000313" key="2">
    <source>
        <dbReference type="Proteomes" id="UP000541810"/>
    </source>
</evidence>
<keyword evidence="1" id="KW-0378">Hydrolase</keyword>
<dbReference type="PANTHER" id="PTHR10443:SF12">
    <property type="entry name" value="DIPEPTIDASE"/>
    <property type="match status" value="1"/>
</dbReference>
<dbReference type="Pfam" id="PF01244">
    <property type="entry name" value="Peptidase_M19"/>
    <property type="match status" value="1"/>
</dbReference>
<keyword evidence="2" id="KW-1185">Reference proteome</keyword>
<dbReference type="EC" id="3.4.13.19" evidence="1"/>
<dbReference type="AlphaFoldDB" id="A0A7X0LM13"/>
<proteinExistence type="predicted"/>
<sequence>MLIFDGHLDIAYNALVHERDPRWSVDETRQRELDPPCDDGRGECTTSFVEMREAGVAVALTTLLGRAKPWVKPGRPHAFRGGDWPTQEMVHAWAHGQLAYYREMERQGEVRILETAPQLRNHWAQWQQAVADGSDTSKLPIGLIITMECADPTVAPDRLYDWHKLGLRTLLLTHFGQGQYAAGNPSEDAGNPHDLDGPITPRGRELLREMVKLGMPLDLTHLSDTSFWDAIEYFPGQVYSSHSNCRAISDQQRQFSDDMIRAVLERDGVLGVALPINMIRLDLIEGPPWTPLKHEVKLEHLADHIDHICQLAGSAEHVALGTDTDGGFGSETCPHGYDRHRDIHVLSEILGQRGYPQSAVTDIFYGNWLRFYQRVLPT</sequence>
<dbReference type="PROSITE" id="PS51365">
    <property type="entry name" value="RENAL_DIPEPTIDASE_2"/>
    <property type="match status" value="1"/>
</dbReference>
<dbReference type="Gene3D" id="3.20.20.140">
    <property type="entry name" value="Metal-dependent hydrolases"/>
    <property type="match status" value="1"/>
</dbReference>
<protein>
    <submittedName>
        <fullName evidence="1">Membrane dipeptidase</fullName>
        <ecNumber evidence="1">3.4.13.19</ecNumber>
    </submittedName>
</protein>
<dbReference type="RefSeq" id="WP_184678663.1">
    <property type="nucleotide sequence ID" value="NZ_JACHGY010000001.1"/>
</dbReference>
<dbReference type="Proteomes" id="UP000541810">
    <property type="component" value="Unassembled WGS sequence"/>
</dbReference>
<keyword evidence="1" id="KW-0224">Dipeptidase</keyword>
<accession>A0A7X0LM13</accession>